<name>A0A0J6FTG7_COCPO</name>
<reference evidence="3" key="2">
    <citation type="journal article" date="2009" name="Genome Res.">
        <title>Comparative genomic analyses of the human fungal pathogens Coccidioides and their relatives.</title>
        <authorList>
            <person name="Sharpton T.J."/>
            <person name="Stajich J.E."/>
            <person name="Rounsley S.D."/>
            <person name="Gardner M.J."/>
            <person name="Wortman J.R."/>
            <person name="Jordar V.S."/>
            <person name="Maiti R."/>
            <person name="Kodira C.D."/>
            <person name="Neafsey D.E."/>
            <person name="Zeng Q."/>
            <person name="Hung C.-Y."/>
            <person name="McMahan C."/>
            <person name="Muszewska A."/>
            <person name="Grynberg M."/>
            <person name="Mandel M.A."/>
            <person name="Kellner E.M."/>
            <person name="Barker B.M."/>
            <person name="Galgiani J.N."/>
            <person name="Orbach M.J."/>
            <person name="Kirkland T.N."/>
            <person name="Cole G.T."/>
            <person name="Henn M.R."/>
            <person name="Birren B.W."/>
            <person name="Taylor J.W."/>
        </authorList>
    </citation>
    <scope>NUCLEOTIDE SEQUENCE [LARGE SCALE GENOMIC DNA]</scope>
    <source>
        <strain evidence="3">RMSCC 3488</strain>
    </source>
</reference>
<evidence type="ECO:0000313" key="3">
    <source>
        <dbReference type="Proteomes" id="UP000054567"/>
    </source>
</evidence>
<feature type="transmembrane region" description="Helical" evidence="1">
    <location>
        <begin position="76"/>
        <end position="99"/>
    </location>
</feature>
<protein>
    <submittedName>
        <fullName evidence="2">Uncharacterized protein</fullName>
    </submittedName>
</protein>
<reference evidence="2 3" key="1">
    <citation type="submission" date="2007-06" db="EMBL/GenBank/DDBJ databases">
        <title>The Genome Sequence of Coccidioides posadasii RMSCC_3488.</title>
        <authorList>
            <consortium name="Coccidioides Genome Resources Consortium"/>
            <consortium name="The Broad Institute Genome Sequencing Platform"/>
            <person name="Henn M.R."/>
            <person name="Sykes S."/>
            <person name="Young S."/>
            <person name="Jaffe D."/>
            <person name="Berlin A."/>
            <person name="Alvarez P."/>
            <person name="Butler J."/>
            <person name="Gnerre S."/>
            <person name="Grabherr M."/>
            <person name="Mauceli E."/>
            <person name="Brockman W."/>
            <person name="Kodira C."/>
            <person name="Alvarado L."/>
            <person name="Zeng Q."/>
            <person name="Crawford M."/>
            <person name="Antoine C."/>
            <person name="Devon K."/>
            <person name="Galgiani J."/>
            <person name="Orsborn K."/>
            <person name="Lewis M.L."/>
            <person name="Nusbaum C."/>
            <person name="Galagan J."/>
            <person name="Birren B."/>
        </authorList>
    </citation>
    <scope>NUCLEOTIDE SEQUENCE [LARGE SCALE GENOMIC DNA]</scope>
    <source>
        <strain evidence="2 3">RMSCC 3488</strain>
    </source>
</reference>
<keyword evidence="1" id="KW-0472">Membrane</keyword>
<organism evidence="2 3">
    <name type="scientific">Coccidioides posadasii RMSCC 3488</name>
    <dbReference type="NCBI Taxonomy" id="454284"/>
    <lineage>
        <taxon>Eukaryota</taxon>
        <taxon>Fungi</taxon>
        <taxon>Dikarya</taxon>
        <taxon>Ascomycota</taxon>
        <taxon>Pezizomycotina</taxon>
        <taxon>Eurotiomycetes</taxon>
        <taxon>Eurotiomycetidae</taxon>
        <taxon>Onygenales</taxon>
        <taxon>Onygenaceae</taxon>
        <taxon>Coccidioides</taxon>
    </lineage>
</organism>
<accession>A0A0J6FTG7</accession>
<evidence type="ECO:0000256" key="1">
    <source>
        <dbReference type="SAM" id="Phobius"/>
    </source>
</evidence>
<proteinExistence type="predicted"/>
<reference evidence="3" key="3">
    <citation type="journal article" date="2010" name="Genome Res.">
        <title>Population genomic sequencing of Coccidioides fungi reveals recent hybridization and transposon control.</title>
        <authorList>
            <person name="Neafsey D.E."/>
            <person name="Barker B.M."/>
            <person name="Sharpton T.J."/>
            <person name="Stajich J.E."/>
            <person name="Park D.J."/>
            <person name="Whiston E."/>
            <person name="Hung C.-Y."/>
            <person name="McMahan C."/>
            <person name="White J."/>
            <person name="Sykes S."/>
            <person name="Heiman D."/>
            <person name="Young S."/>
            <person name="Zeng Q."/>
            <person name="Abouelleil A."/>
            <person name="Aftuck L."/>
            <person name="Bessette D."/>
            <person name="Brown A."/>
            <person name="FitzGerald M."/>
            <person name="Lui A."/>
            <person name="Macdonald J.P."/>
            <person name="Priest M."/>
            <person name="Orbach M.J."/>
            <person name="Galgiani J.N."/>
            <person name="Kirkland T.N."/>
            <person name="Cole G.T."/>
            <person name="Birren B.W."/>
            <person name="Henn M.R."/>
            <person name="Taylor J.W."/>
            <person name="Rounsley S.D."/>
        </authorList>
    </citation>
    <scope>NUCLEOTIDE SEQUENCE [LARGE SCALE GENOMIC DNA]</scope>
    <source>
        <strain evidence="3">RMSCC 3488</strain>
    </source>
</reference>
<dbReference type="EMBL" id="DS268114">
    <property type="protein sequence ID" value="KMM72675.1"/>
    <property type="molecule type" value="Genomic_DNA"/>
</dbReference>
<dbReference type="AlphaFoldDB" id="A0A0J6FTG7"/>
<keyword evidence="1" id="KW-1133">Transmembrane helix</keyword>
<gene>
    <name evidence="2" type="ORF">CPAG_08969</name>
</gene>
<dbReference type="Proteomes" id="UP000054567">
    <property type="component" value="Unassembled WGS sequence"/>
</dbReference>
<dbReference type="VEuPathDB" id="FungiDB:CPAG_08969"/>
<keyword evidence="1" id="KW-0812">Transmembrane</keyword>
<evidence type="ECO:0000313" key="2">
    <source>
        <dbReference type="EMBL" id="KMM72675.1"/>
    </source>
</evidence>
<sequence>MPPKPSLIASGPPKVDAFRSITGQNGLKHHGGAVSMFTKIRSGASPDNGLALTLRRRTTMISIPNTYTGPHPSSGVVIGALIGAVGSFVLILGILLFSLNRRRISESESVVTSEATRSRHSNARSYRRRTPEIVEPRESVTASMTEEDYIDVYEEDDSFVDSPRRDRYTSRWRSVDPGEYGRGRRHMR</sequence>